<feature type="region of interest" description="Disordered" evidence="2">
    <location>
        <begin position="547"/>
        <end position="624"/>
    </location>
</feature>
<evidence type="ECO:0000256" key="2">
    <source>
        <dbReference type="SAM" id="MobiDB-lite"/>
    </source>
</evidence>
<accession>A0A9D4TMF2</accession>
<dbReference type="EMBL" id="SIDB01000008">
    <property type="protein sequence ID" value="KAI3429485.1"/>
    <property type="molecule type" value="Genomic_DNA"/>
</dbReference>
<evidence type="ECO:0000313" key="5">
    <source>
        <dbReference type="EMBL" id="KAI3429485.1"/>
    </source>
</evidence>
<dbReference type="PANTHER" id="PTHR45629">
    <property type="entry name" value="SNF2/RAD54 FAMILY MEMBER"/>
    <property type="match status" value="1"/>
</dbReference>
<dbReference type="InterPro" id="IPR001650">
    <property type="entry name" value="Helicase_C-like"/>
</dbReference>
<dbReference type="PANTHER" id="PTHR45629:SF7">
    <property type="entry name" value="DNA EXCISION REPAIR PROTEIN ERCC-6-RELATED"/>
    <property type="match status" value="1"/>
</dbReference>
<name>A0A9D4TMF2_CHLVU</name>
<dbReference type="SUPFAM" id="SSF52540">
    <property type="entry name" value="P-loop containing nucleoside triphosphate hydrolases"/>
    <property type="match status" value="2"/>
</dbReference>
<feature type="region of interest" description="Disordered" evidence="2">
    <location>
        <begin position="1044"/>
        <end position="1070"/>
    </location>
</feature>
<feature type="region of interest" description="Disordered" evidence="2">
    <location>
        <begin position="1"/>
        <end position="73"/>
    </location>
</feature>
<dbReference type="PROSITE" id="PS51192">
    <property type="entry name" value="HELICASE_ATP_BIND_1"/>
    <property type="match status" value="1"/>
</dbReference>
<dbReference type="InterPro" id="IPR014001">
    <property type="entry name" value="Helicase_ATP-bd"/>
</dbReference>
<feature type="region of interest" description="Disordered" evidence="2">
    <location>
        <begin position="966"/>
        <end position="986"/>
    </location>
</feature>
<feature type="compositionally biased region" description="Low complexity" evidence="2">
    <location>
        <begin position="1243"/>
        <end position="1260"/>
    </location>
</feature>
<keyword evidence="6" id="KW-1185">Reference proteome</keyword>
<feature type="compositionally biased region" description="Gly residues" evidence="2">
    <location>
        <begin position="455"/>
        <end position="464"/>
    </location>
</feature>
<dbReference type="Proteomes" id="UP001055712">
    <property type="component" value="Unassembled WGS sequence"/>
</dbReference>
<gene>
    <name evidence="5" type="ORF">D9Q98_005576</name>
</gene>
<feature type="compositionally biased region" description="Low complexity" evidence="2">
    <location>
        <begin position="896"/>
        <end position="923"/>
    </location>
</feature>
<feature type="compositionally biased region" description="Basic residues" evidence="2">
    <location>
        <begin position="592"/>
        <end position="604"/>
    </location>
</feature>
<dbReference type="InterPro" id="IPR027417">
    <property type="entry name" value="P-loop_NTPase"/>
</dbReference>
<dbReference type="GO" id="GO:0005524">
    <property type="term" value="F:ATP binding"/>
    <property type="evidence" value="ECO:0007669"/>
    <property type="project" value="InterPro"/>
</dbReference>
<feature type="region of interest" description="Disordered" evidence="2">
    <location>
        <begin position="1218"/>
        <end position="1269"/>
    </location>
</feature>
<proteinExistence type="predicted"/>
<dbReference type="PROSITE" id="PS51194">
    <property type="entry name" value="HELICASE_CTER"/>
    <property type="match status" value="1"/>
</dbReference>
<evidence type="ECO:0000259" key="3">
    <source>
        <dbReference type="PROSITE" id="PS51192"/>
    </source>
</evidence>
<dbReference type="InterPro" id="IPR038718">
    <property type="entry name" value="SNF2-like_sf"/>
</dbReference>
<evidence type="ECO:0000256" key="1">
    <source>
        <dbReference type="ARBA" id="ARBA00022801"/>
    </source>
</evidence>
<dbReference type="Pfam" id="PF00176">
    <property type="entry name" value="SNF2-rel_dom"/>
    <property type="match status" value="1"/>
</dbReference>
<dbReference type="Gene3D" id="1.20.120.850">
    <property type="entry name" value="SWI2/SNF2 ATPases, N-terminal domain"/>
    <property type="match status" value="1"/>
</dbReference>
<dbReference type="InterPro" id="IPR050496">
    <property type="entry name" value="SNF2_RAD54_helicase_repair"/>
</dbReference>
<dbReference type="InterPro" id="IPR000330">
    <property type="entry name" value="SNF2_N"/>
</dbReference>
<sequence>MSGKPLSAKDRRALLDTIAAKKKQQQQHPNIFRDFEDSDDGTSFTSARSRPSAALTDDSSEEENSGPRVASCRDAAPAAKLNRLRKAAAVPLPPTQQQQLQQHTLPKVAADELASLLGDLSVKGKPSGGTTMAPGARAMLGLAPSHSMQPARDSLKKQVEATDQDSRCLVLGASGEFRLNAKVSTMLYPHQVEGIKWLWSLHKLGRGGILADDMGLGKTLQCTAFLAGLIQGRLINRAIVVAPKTLLAQWQKELALCGLQSQAHEYGGSAGERDAALRSVVRYRGVLLTTYGMVLHNAAALARHVGHDPDGGPMWDVMICDEGHKLKNPRMKLREALDAVPVGMRVIISGTPIQNNLTEMWALFNFCAPDVLGDAPDFRDRYEKLITVGSDKHATEYERERGAVAAARLRQEVGPYMLRREKKEVFKPQDAAAAARDGSAGSHAGAETGSQLEAGGSGAGGGGKECSKPATMPHKNDLIVWLKLEPMQRRVYQAFLNSDAVKKVFNQTSSALAAITVLKKVCDHPALLSDRAAHNIVSGVDRARRQAAAALGGGDDGSSEAEEIDGSSDDEEEEEWKSGSESCSSDDERQHQRSKQQQQRRTKQQQRQEGKAQKRAAGRPVEGPVAAVAAGGAEELDLWTSADIEQRLLEEVHTTGFAASCKTVFVMALLKNLVAEGHRTLVFSQSRVMLNILESAIKEQQWRYCRIDGSVASAAERQARVQQFQGSSSIPVFLLTSQVGGLGLTLTAADRVIILDPAWNPSTDNQSVDRAYRIGQRRDVVVYRLISCGTVEEKIYRRQVFKGGLSRTGMEEGEQLRYFAAQDLRDLFRLDPSECEASLTQRELHDMHAAQRRETPELTRHLAFLRTLGCYAGVSDHDLLFSVKAKEAPAGGPLTRPAVAARPSSSSSSSSAPAYAAGGPSPRKQALFGKTATQGWSGGSELSDMFARVTVSAPASGGSSAAVAAAAQPPGISRTPPAPALVRLDQSPRVTTQERIADLEGLLERKVHLLTLSSLPDGGAKVRAQIAELESELADVKRECVPAAAAAPEHRTSSQRHSPADGGRAAAPASSAALWPLPSAPAVPPQAALQQPAAQPLASAAAPAAAGAAAAVPPSAKPPASPLFARMRDMLWAPGSSKQLGSADAMSATGAPGSYGSGDWGASHGAARTATVATTGSSQAVPERAQAQQQQRLQQHSQQQQQQQQQQQLSNVVVLSQDAPPTSTGIVGSRTTSSSSGGGGGQASAAMPAAHADAGPPQAAKPQPSSKELKARLMATLQAIKAAESGGYFDRQEVEKLRRRAAKLAQQREDLKEGL</sequence>
<feature type="compositionally biased region" description="Low complexity" evidence="2">
    <location>
        <begin position="1166"/>
        <end position="1175"/>
    </location>
</feature>
<dbReference type="SMART" id="SM00487">
    <property type="entry name" value="DEXDc"/>
    <property type="match status" value="1"/>
</dbReference>
<dbReference type="SMART" id="SM00490">
    <property type="entry name" value="HELICc"/>
    <property type="match status" value="1"/>
</dbReference>
<feature type="compositionally biased region" description="Low complexity" evidence="2">
    <location>
        <begin position="1186"/>
        <end position="1205"/>
    </location>
</feature>
<dbReference type="CDD" id="cd18793">
    <property type="entry name" value="SF2_C_SNF"/>
    <property type="match status" value="1"/>
</dbReference>
<reference evidence="5" key="2">
    <citation type="submission" date="2020-11" db="EMBL/GenBank/DDBJ databases">
        <authorList>
            <person name="Cecchin M."/>
            <person name="Marcolungo L."/>
            <person name="Rossato M."/>
            <person name="Girolomoni L."/>
            <person name="Cosentino E."/>
            <person name="Cuine S."/>
            <person name="Li-Beisson Y."/>
            <person name="Delledonne M."/>
            <person name="Ballottari M."/>
        </authorList>
    </citation>
    <scope>NUCLEOTIDE SEQUENCE</scope>
    <source>
        <strain evidence="5">211/11P</strain>
        <tissue evidence="5">Whole cell</tissue>
    </source>
</reference>
<organism evidence="5 6">
    <name type="scientific">Chlorella vulgaris</name>
    <name type="common">Green alga</name>
    <dbReference type="NCBI Taxonomy" id="3077"/>
    <lineage>
        <taxon>Eukaryota</taxon>
        <taxon>Viridiplantae</taxon>
        <taxon>Chlorophyta</taxon>
        <taxon>core chlorophytes</taxon>
        <taxon>Trebouxiophyceae</taxon>
        <taxon>Chlorellales</taxon>
        <taxon>Chlorellaceae</taxon>
        <taxon>Chlorella clade</taxon>
        <taxon>Chlorella</taxon>
    </lineage>
</organism>
<dbReference type="Gene3D" id="3.40.50.300">
    <property type="entry name" value="P-loop containing nucleotide triphosphate hydrolases"/>
    <property type="match status" value="1"/>
</dbReference>
<feature type="region of interest" description="Disordered" evidence="2">
    <location>
        <begin position="891"/>
        <end position="926"/>
    </location>
</feature>
<dbReference type="GO" id="GO:0016787">
    <property type="term" value="F:hydrolase activity"/>
    <property type="evidence" value="ECO:0007669"/>
    <property type="project" value="UniProtKB-KW"/>
</dbReference>
<feature type="domain" description="Helicase C-terminal" evidence="4">
    <location>
        <begin position="665"/>
        <end position="825"/>
    </location>
</feature>
<dbReference type="Pfam" id="PF00271">
    <property type="entry name" value="Helicase_C"/>
    <property type="match status" value="1"/>
</dbReference>
<dbReference type="OrthoDB" id="413460at2759"/>
<comment type="caution">
    <text evidence="5">The sequence shown here is derived from an EMBL/GenBank/DDBJ whole genome shotgun (WGS) entry which is preliminary data.</text>
</comment>
<evidence type="ECO:0000313" key="6">
    <source>
        <dbReference type="Proteomes" id="UP001055712"/>
    </source>
</evidence>
<dbReference type="InterPro" id="IPR049730">
    <property type="entry name" value="SNF2/RAD54-like_C"/>
</dbReference>
<keyword evidence="1" id="KW-0378">Hydrolase</keyword>
<protein>
    <submittedName>
        <fullName evidence="5">Uncharacterized protein</fullName>
    </submittedName>
</protein>
<feature type="compositionally biased region" description="Acidic residues" evidence="2">
    <location>
        <begin position="557"/>
        <end position="575"/>
    </location>
</feature>
<dbReference type="GO" id="GO:0015616">
    <property type="term" value="F:DNA translocase activity"/>
    <property type="evidence" value="ECO:0007669"/>
    <property type="project" value="TreeGrafter"/>
</dbReference>
<feature type="region of interest" description="Disordered" evidence="2">
    <location>
        <begin position="428"/>
        <end position="470"/>
    </location>
</feature>
<feature type="domain" description="Helicase ATP-binding" evidence="3">
    <location>
        <begin position="199"/>
        <end position="370"/>
    </location>
</feature>
<dbReference type="Gene3D" id="3.40.50.10810">
    <property type="entry name" value="Tandem AAA-ATPase domain"/>
    <property type="match status" value="1"/>
</dbReference>
<feature type="region of interest" description="Disordered" evidence="2">
    <location>
        <begin position="1159"/>
        <end position="1205"/>
    </location>
</feature>
<feature type="compositionally biased region" description="Low complexity" evidence="2">
    <location>
        <begin position="1218"/>
        <end position="1235"/>
    </location>
</feature>
<evidence type="ECO:0000259" key="4">
    <source>
        <dbReference type="PROSITE" id="PS51194"/>
    </source>
</evidence>
<feature type="compositionally biased region" description="Low complexity" evidence="2">
    <location>
        <begin position="430"/>
        <end position="446"/>
    </location>
</feature>
<reference evidence="5" key="1">
    <citation type="journal article" date="2019" name="Plant J.">
        <title>Chlorella vulgaris genome assembly and annotation reveals the molecular basis for metabolic acclimation to high light conditions.</title>
        <authorList>
            <person name="Cecchin M."/>
            <person name="Marcolungo L."/>
            <person name="Rossato M."/>
            <person name="Girolomoni L."/>
            <person name="Cosentino E."/>
            <person name="Cuine S."/>
            <person name="Li-Beisson Y."/>
            <person name="Delledonne M."/>
            <person name="Ballottari M."/>
        </authorList>
    </citation>
    <scope>NUCLEOTIDE SEQUENCE</scope>
    <source>
        <strain evidence="5">211/11P</strain>
    </source>
</reference>